<evidence type="ECO:0000256" key="1">
    <source>
        <dbReference type="ARBA" id="ARBA00022574"/>
    </source>
</evidence>
<proteinExistence type="predicted"/>
<feature type="compositionally biased region" description="Acidic residues" evidence="4">
    <location>
        <begin position="441"/>
        <end position="452"/>
    </location>
</feature>
<dbReference type="STRING" id="1077348.A0A2G8RTK2"/>
<reference evidence="5 6" key="1">
    <citation type="journal article" date="2015" name="Sci. Rep.">
        <title>Chromosome-level genome map provides insights into diverse defense mechanisms in the medicinal fungus Ganoderma sinense.</title>
        <authorList>
            <person name="Zhu Y."/>
            <person name="Xu J."/>
            <person name="Sun C."/>
            <person name="Zhou S."/>
            <person name="Xu H."/>
            <person name="Nelson D.R."/>
            <person name="Qian J."/>
            <person name="Song J."/>
            <person name="Luo H."/>
            <person name="Xiang L."/>
            <person name="Li Y."/>
            <person name="Xu Z."/>
            <person name="Ji A."/>
            <person name="Wang L."/>
            <person name="Lu S."/>
            <person name="Hayward A."/>
            <person name="Sun W."/>
            <person name="Li X."/>
            <person name="Schwartz D.C."/>
            <person name="Wang Y."/>
            <person name="Chen S."/>
        </authorList>
    </citation>
    <scope>NUCLEOTIDE SEQUENCE [LARGE SCALE GENOMIC DNA]</scope>
    <source>
        <strain evidence="5 6">ZZ0214-1</strain>
    </source>
</reference>
<dbReference type="Proteomes" id="UP000230002">
    <property type="component" value="Unassembled WGS sequence"/>
</dbReference>
<gene>
    <name evidence="5" type="ORF">GSI_12715</name>
</gene>
<organism evidence="5 6">
    <name type="scientific">Ganoderma sinense ZZ0214-1</name>
    <dbReference type="NCBI Taxonomy" id="1077348"/>
    <lineage>
        <taxon>Eukaryota</taxon>
        <taxon>Fungi</taxon>
        <taxon>Dikarya</taxon>
        <taxon>Basidiomycota</taxon>
        <taxon>Agaricomycotina</taxon>
        <taxon>Agaricomycetes</taxon>
        <taxon>Polyporales</taxon>
        <taxon>Polyporaceae</taxon>
        <taxon>Ganoderma</taxon>
    </lineage>
</organism>
<comment type="caution">
    <text evidence="5">The sequence shown here is derived from an EMBL/GenBank/DDBJ whole genome shotgun (WGS) entry which is preliminary data.</text>
</comment>
<dbReference type="InterPro" id="IPR001680">
    <property type="entry name" value="WD40_rpt"/>
</dbReference>
<feature type="compositionally biased region" description="Low complexity" evidence="4">
    <location>
        <begin position="76"/>
        <end position="90"/>
    </location>
</feature>
<feature type="compositionally biased region" description="Acidic residues" evidence="4">
    <location>
        <begin position="464"/>
        <end position="483"/>
    </location>
</feature>
<dbReference type="InterPro" id="IPR015943">
    <property type="entry name" value="WD40/YVTN_repeat-like_dom_sf"/>
</dbReference>
<dbReference type="SUPFAM" id="SSF50978">
    <property type="entry name" value="WD40 repeat-like"/>
    <property type="match status" value="1"/>
</dbReference>
<feature type="repeat" description="WD" evidence="3">
    <location>
        <begin position="213"/>
        <end position="254"/>
    </location>
</feature>
<feature type="region of interest" description="Disordered" evidence="4">
    <location>
        <begin position="1"/>
        <end position="90"/>
    </location>
</feature>
<evidence type="ECO:0000256" key="3">
    <source>
        <dbReference type="PROSITE-ProRule" id="PRU00221"/>
    </source>
</evidence>
<keyword evidence="2" id="KW-0677">Repeat</keyword>
<evidence type="ECO:0000256" key="2">
    <source>
        <dbReference type="ARBA" id="ARBA00022737"/>
    </source>
</evidence>
<evidence type="ECO:0000313" key="6">
    <source>
        <dbReference type="Proteomes" id="UP000230002"/>
    </source>
</evidence>
<accession>A0A2G8RTK2</accession>
<keyword evidence="6" id="KW-1185">Reference proteome</keyword>
<keyword evidence="1 3" id="KW-0853">WD repeat</keyword>
<dbReference type="PANTHER" id="PTHR44675">
    <property type="entry name" value="PAK1 INTERACTING PROTEIN 1"/>
    <property type="match status" value="1"/>
</dbReference>
<dbReference type="PANTHER" id="PTHR44675:SF1">
    <property type="entry name" value="P21-ACTIVATED PROTEIN KINASE-INTERACTING PROTEIN 1"/>
    <property type="match status" value="1"/>
</dbReference>
<feature type="repeat" description="WD" evidence="3">
    <location>
        <begin position="129"/>
        <end position="171"/>
    </location>
</feature>
<dbReference type="InterPro" id="IPR019775">
    <property type="entry name" value="WD40_repeat_CS"/>
</dbReference>
<dbReference type="PROSITE" id="PS50082">
    <property type="entry name" value="WD_REPEATS_2"/>
    <property type="match status" value="2"/>
</dbReference>
<dbReference type="SMART" id="SM00320">
    <property type="entry name" value="WD40"/>
    <property type="match status" value="5"/>
</dbReference>
<name>A0A2G8RTK2_9APHY</name>
<dbReference type="InterPro" id="IPR051959">
    <property type="entry name" value="PAK1-Kinase_Regulator"/>
</dbReference>
<evidence type="ECO:0000256" key="4">
    <source>
        <dbReference type="SAM" id="MobiDB-lite"/>
    </source>
</evidence>
<dbReference type="PROSITE" id="PS50294">
    <property type="entry name" value="WD_REPEATS_REGION"/>
    <property type="match status" value="2"/>
</dbReference>
<dbReference type="InterPro" id="IPR036322">
    <property type="entry name" value="WD40_repeat_dom_sf"/>
</dbReference>
<dbReference type="Pfam" id="PF00400">
    <property type="entry name" value="WD40"/>
    <property type="match status" value="3"/>
</dbReference>
<dbReference type="EMBL" id="AYKW01000056">
    <property type="protein sequence ID" value="PIL24829.1"/>
    <property type="molecule type" value="Genomic_DNA"/>
</dbReference>
<sequence>MSARSSKSSSLSARHSLKKKARIESPKSLKTKVLATKAKSNPHPEPKPEPTVFSKVKGKERAHTPPPTVKKQKKLSASAVVSDPSSSTAPPTSFKVIAGSYEKLLYGLEGTVSADSPDYSFNLKPIFIFPAHVSCIKSVAVSPQGGKWLATGSADEIIKVWDLRRRKELGGLMQHQGSITHLEFPSRSHLLSASEDGTLCLFRARDWAVLREMKGHKGRVNSVAVHHSCKVALSVGKDRTLRMWDLMRGKGSASTKIGKEGELVRWSTDGSIFAVQAQTTIDIYSTDMELLHTITHPSRLHDIKFCKRVEGSGELLLAGAEDKKVSVYDVPQDRTKPPTIVAEMIGHTNRSMTSVKAVDTIRVALPEGASRPPTTLVCTISSDGKIRLYDLATLPASAKEKTQLEPVTEYDTKGTRLTCLAVGDGDVAAPAANGKRKREANEDEDGEDDEDELGSHGDANSASEQEEEEEEQEGEGEYEDDDD</sequence>
<dbReference type="Gene3D" id="2.130.10.10">
    <property type="entry name" value="YVTN repeat-like/Quinoprotein amine dehydrogenase"/>
    <property type="match status" value="2"/>
</dbReference>
<dbReference type="AlphaFoldDB" id="A0A2G8RTK2"/>
<feature type="compositionally biased region" description="Low complexity" evidence="4">
    <location>
        <begin position="1"/>
        <end position="14"/>
    </location>
</feature>
<feature type="region of interest" description="Disordered" evidence="4">
    <location>
        <begin position="427"/>
        <end position="483"/>
    </location>
</feature>
<dbReference type="OrthoDB" id="308449at2759"/>
<evidence type="ECO:0000313" key="5">
    <source>
        <dbReference type="EMBL" id="PIL24829.1"/>
    </source>
</evidence>
<protein>
    <submittedName>
        <fullName evidence="5">Transporter</fullName>
    </submittedName>
</protein>
<dbReference type="PROSITE" id="PS00678">
    <property type="entry name" value="WD_REPEATS_1"/>
    <property type="match status" value="2"/>
</dbReference>